<dbReference type="InterPro" id="IPR023393">
    <property type="entry name" value="START-like_dom_sf"/>
</dbReference>
<comment type="caution">
    <text evidence="1">The sequence shown here is derived from an EMBL/GenBank/DDBJ whole genome shotgun (WGS) entry which is preliminary data.</text>
</comment>
<dbReference type="EMBL" id="JACJVO010000052">
    <property type="protein sequence ID" value="MBB6735636.1"/>
    <property type="molecule type" value="Genomic_DNA"/>
</dbReference>
<dbReference type="AlphaFoldDB" id="A0A7X0VZ44"/>
<protein>
    <submittedName>
        <fullName evidence="1">SRPBCC family protein</fullName>
    </submittedName>
</protein>
<sequence>MPGWLQWKMISVAIERRPEEVYDYAANPEHFPEWATSFCRSVRRSGDEWEIETAQGTMSLRFAERNPYGILDHYVRGESGPELLNPARVVADGPGSRVIFTVIQPSDRPDAAYAMDFRDAEQDLQTLKRVLERL</sequence>
<reference evidence="1 2" key="1">
    <citation type="submission" date="2020-08" db="EMBL/GenBank/DDBJ databases">
        <title>Cohnella phylogeny.</title>
        <authorList>
            <person name="Dunlap C."/>
        </authorList>
    </citation>
    <scope>NUCLEOTIDE SEQUENCE [LARGE SCALE GENOMIC DNA]</scope>
    <source>
        <strain evidence="1 2">CBP 2801</strain>
    </source>
</reference>
<gene>
    <name evidence="1" type="ORF">H7C18_32470</name>
</gene>
<keyword evidence="2" id="KW-1185">Reference proteome</keyword>
<accession>A0A7X0VZ44</accession>
<dbReference type="Gene3D" id="3.30.530.20">
    <property type="match status" value="1"/>
</dbReference>
<dbReference type="SUPFAM" id="SSF55961">
    <property type="entry name" value="Bet v1-like"/>
    <property type="match status" value="1"/>
</dbReference>
<dbReference type="Pfam" id="PF10604">
    <property type="entry name" value="Polyketide_cyc2"/>
    <property type="match status" value="1"/>
</dbReference>
<proteinExistence type="predicted"/>
<dbReference type="RefSeq" id="WP_185133290.1">
    <property type="nucleotide sequence ID" value="NZ_JACJVO010000052.1"/>
</dbReference>
<evidence type="ECO:0000313" key="1">
    <source>
        <dbReference type="EMBL" id="MBB6735636.1"/>
    </source>
</evidence>
<organism evidence="1 2">
    <name type="scientific">Cohnella zeiphila</name>
    <dbReference type="NCBI Taxonomy" id="2761120"/>
    <lineage>
        <taxon>Bacteria</taxon>
        <taxon>Bacillati</taxon>
        <taxon>Bacillota</taxon>
        <taxon>Bacilli</taxon>
        <taxon>Bacillales</taxon>
        <taxon>Paenibacillaceae</taxon>
        <taxon>Cohnella</taxon>
    </lineage>
</organism>
<dbReference type="InterPro" id="IPR019587">
    <property type="entry name" value="Polyketide_cyclase/dehydratase"/>
</dbReference>
<dbReference type="Proteomes" id="UP000564644">
    <property type="component" value="Unassembled WGS sequence"/>
</dbReference>
<name>A0A7X0VZ44_9BACL</name>
<evidence type="ECO:0000313" key="2">
    <source>
        <dbReference type="Proteomes" id="UP000564644"/>
    </source>
</evidence>